<dbReference type="Proteomes" id="UP001143362">
    <property type="component" value="Unassembled WGS sequence"/>
</dbReference>
<evidence type="ECO:0000313" key="2">
    <source>
        <dbReference type="EMBL" id="MCX2982653.1"/>
    </source>
</evidence>
<keyword evidence="3" id="KW-1185">Reference proteome</keyword>
<evidence type="ECO:0000313" key="3">
    <source>
        <dbReference type="Proteomes" id="UP001143362"/>
    </source>
</evidence>
<protein>
    <recommendedName>
        <fullName evidence="4">TonB C-terminal domain-containing protein</fullName>
    </recommendedName>
</protein>
<reference evidence="2" key="1">
    <citation type="submission" date="2019-02" db="EMBL/GenBank/DDBJ databases">
        <authorList>
            <person name="Li S.-H."/>
        </authorList>
    </citation>
    <scope>NUCLEOTIDE SEQUENCE</scope>
    <source>
        <strain evidence="2">IMCC14734</strain>
    </source>
</reference>
<gene>
    <name evidence="2" type="ORF">EYC98_17465</name>
</gene>
<dbReference type="Gene3D" id="1.25.40.10">
    <property type="entry name" value="Tetratricopeptide repeat domain"/>
    <property type="match status" value="1"/>
</dbReference>
<sequence>MPSTETLISAEDMMQGGVIDFQDNDEPALVNPTATAYQFYITDLESRLGAYAPGLAEQLMGLGRSYREQGLLDEAVTVFKRAVHVSRINNGLNDAAQIPVLEQLIETLIASGEYEAADERQYYLYRLQRRLYTSGDPELTAAMMRRARWEQQAYALSVGEESFNRLLTMWQLYSNVVNTIAQTQGGASMQLLEPLNGMVETQYLIAAYDGEAGTSIQFGDAGSGDPDVARFNLIQVNNYQQGQAVLNVIRDVLQANEGEASSQSTEALIDLGDWMLWHGNDRAATAVYREAWAELSLKSDAEGLLNHHFGSPQLVPTLSGAHRDLEPPRVLQGYAELSYAVNTRGRVYDLELVSNQPGEATPDAEPNILMRRLQRKLFRPRYENGEPADTVNITKRYAY</sequence>
<dbReference type="InterPro" id="IPR019734">
    <property type="entry name" value="TPR_rpt"/>
</dbReference>
<name>A0ABT3TK33_9GAMM</name>
<dbReference type="RefSeq" id="WP_279246685.1">
    <property type="nucleotide sequence ID" value="NZ_SHNN01000004.1"/>
</dbReference>
<dbReference type="SUPFAM" id="SSF48452">
    <property type="entry name" value="TPR-like"/>
    <property type="match status" value="1"/>
</dbReference>
<dbReference type="EMBL" id="SHNN01000004">
    <property type="protein sequence ID" value="MCX2982653.1"/>
    <property type="molecule type" value="Genomic_DNA"/>
</dbReference>
<feature type="repeat" description="TPR" evidence="1">
    <location>
        <begin position="56"/>
        <end position="89"/>
    </location>
</feature>
<organism evidence="2 3">
    <name type="scientific">Candidatus Litorirhabdus singularis</name>
    <dbReference type="NCBI Taxonomy" id="2518993"/>
    <lineage>
        <taxon>Bacteria</taxon>
        <taxon>Pseudomonadati</taxon>
        <taxon>Pseudomonadota</taxon>
        <taxon>Gammaproteobacteria</taxon>
        <taxon>Cellvibrionales</taxon>
        <taxon>Halieaceae</taxon>
        <taxon>Candidatus Litorirhabdus</taxon>
    </lineage>
</organism>
<proteinExistence type="predicted"/>
<accession>A0ABT3TK33</accession>
<dbReference type="InterPro" id="IPR011990">
    <property type="entry name" value="TPR-like_helical_dom_sf"/>
</dbReference>
<dbReference type="PROSITE" id="PS50005">
    <property type="entry name" value="TPR"/>
    <property type="match status" value="1"/>
</dbReference>
<evidence type="ECO:0008006" key="4">
    <source>
        <dbReference type="Google" id="ProtNLM"/>
    </source>
</evidence>
<comment type="caution">
    <text evidence="2">The sequence shown here is derived from an EMBL/GenBank/DDBJ whole genome shotgun (WGS) entry which is preliminary data.</text>
</comment>
<evidence type="ECO:0000256" key="1">
    <source>
        <dbReference type="PROSITE-ProRule" id="PRU00339"/>
    </source>
</evidence>
<keyword evidence="1" id="KW-0802">TPR repeat</keyword>